<feature type="domain" description="FAD dependent oxidoreductase" evidence="6">
    <location>
        <begin position="14"/>
        <end position="366"/>
    </location>
</feature>
<dbReference type="Gene3D" id="1.10.8.870">
    <property type="entry name" value="Alpha-glycerophosphate oxidase, cap domain"/>
    <property type="match status" value="1"/>
</dbReference>
<dbReference type="GO" id="GO:0046168">
    <property type="term" value="P:glycerol-3-phosphate catabolic process"/>
    <property type="evidence" value="ECO:0007669"/>
    <property type="project" value="TreeGrafter"/>
</dbReference>
<organism evidence="7 8">
    <name type="scientific">Agaricicola taiwanensis</name>
    <dbReference type="NCBI Taxonomy" id="591372"/>
    <lineage>
        <taxon>Bacteria</taxon>
        <taxon>Pseudomonadati</taxon>
        <taxon>Pseudomonadota</taxon>
        <taxon>Alphaproteobacteria</taxon>
        <taxon>Rhodobacterales</taxon>
        <taxon>Paracoccaceae</taxon>
        <taxon>Agaricicola</taxon>
    </lineage>
</organism>
<gene>
    <name evidence="7" type="ORF">GCM10007276_06750</name>
</gene>
<dbReference type="Pfam" id="PF01266">
    <property type="entry name" value="DAO"/>
    <property type="match status" value="1"/>
</dbReference>
<comment type="similarity">
    <text evidence="2">Belongs to the FAD-dependent glycerol-3-phosphate dehydrogenase family.</text>
</comment>
<dbReference type="AlphaFoldDB" id="A0A8J2YCY8"/>
<comment type="caution">
    <text evidence="7">The sequence shown here is derived from an EMBL/GenBank/DDBJ whole genome shotgun (WGS) entry which is preliminary data.</text>
</comment>
<keyword evidence="3" id="KW-0285">Flavoprotein</keyword>
<protein>
    <submittedName>
        <fullName evidence="7">FAD-dependent oxidoreductase</fullName>
    </submittedName>
</protein>
<evidence type="ECO:0000256" key="5">
    <source>
        <dbReference type="ARBA" id="ARBA00023002"/>
    </source>
</evidence>
<evidence type="ECO:0000259" key="6">
    <source>
        <dbReference type="Pfam" id="PF01266"/>
    </source>
</evidence>
<dbReference type="EMBL" id="BMCP01000001">
    <property type="protein sequence ID" value="GGE32189.1"/>
    <property type="molecule type" value="Genomic_DNA"/>
</dbReference>
<dbReference type="Gene3D" id="3.30.9.10">
    <property type="entry name" value="D-Amino Acid Oxidase, subunit A, domain 2"/>
    <property type="match status" value="1"/>
</dbReference>
<accession>A0A8J2YCY8</accession>
<dbReference type="InterPro" id="IPR000447">
    <property type="entry name" value="G3P_DH_FAD-dep"/>
</dbReference>
<evidence type="ECO:0000313" key="8">
    <source>
        <dbReference type="Proteomes" id="UP000602745"/>
    </source>
</evidence>
<reference evidence="7" key="2">
    <citation type="submission" date="2020-09" db="EMBL/GenBank/DDBJ databases">
        <authorList>
            <person name="Sun Q."/>
            <person name="Sedlacek I."/>
        </authorList>
    </citation>
    <scope>NUCLEOTIDE SEQUENCE</scope>
    <source>
        <strain evidence="7">CCM 7684</strain>
    </source>
</reference>
<dbReference type="PANTHER" id="PTHR11985:SF15">
    <property type="entry name" value="GLYCEROL-3-PHOSPHATE DEHYDROGENASE, MITOCHONDRIAL"/>
    <property type="match status" value="1"/>
</dbReference>
<dbReference type="RefSeq" id="WP_188408280.1">
    <property type="nucleotide sequence ID" value="NZ_BMCP01000001.1"/>
</dbReference>
<dbReference type="SUPFAM" id="SSF51905">
    <property type="entry name" value="FAD/NAD(P)-binding domain"/>
    <property type="match status" value="1"/>
</dbReference>
<keyword evidence="8" id="KW-1185">Reference proteome</keyword>
<keyword evidence="5" id="KW-0560">Oxidoreductase</keyword>
<proteinExistence type="inferred from homology"/>
<evidence type="ECO:0000313" key="7">
    <source>
        <dbReference type="EMBL" id="GGE32189.1"/>
    </source>
</evidence>
<evidence type="ECO:0000256" key="4">
    <source>
        <dbReference type="ARBA" id="ARBA00022827"/>
    </source>
</evidence>
<name>A0A8J2YCY8_9RHOB</name>
<dbReference type="GO" id="GO:0004368">
    <property type="term" value="F:glycerol-3-phosphate dehydrogenase (quinone) activity"/>
    <property type="evidence" value="ECO:0007669"/>
    <property type="project" value="InterPro"/>
</dbReference>
<evidence type="ECO:0000256" key="1">
    <source>
        <dbReference type="ARBA" id="ARBA00001974"/>
    </source>
</evidence>
<dbReference type="PRINTS" id="PR01001">
    <property type="entry name" value="FADG3PDH"/>
</dbReference>
<reference evidence="7" key="1">
    <citation type="journal article" date="2014" name="Int. J. Syst. Evol. Microbiol.">
        <title>Complete genome sequence of Corynebacterium casei LMG S-19264T (=DSM 44701T), isolated from a smear-ripened cheese.</title>
        <authorList>
            <consortium name="US DOE Joint Genome Institute (JGI-PGF)"/>
            <person name="Walter F."/>
            <person name="Albersmeier A."/>
            <person name="Kalinowski J."/>
            <person name="Ruckert C."/>
        </authorList>
    </citation>
    <scope>NUCLEOTIDE SEQUENCE</scope>
    <source>
        <strain evidence="7">CCM 7684</strain>
    </source>
</reference>
<evidence type="ECO:0000256" key="3">
    <source>
        <dbReference type="ARBA" id="ARBA00022630"/>
    </source>
</evidence>
<dbReference type="PANTHER" id="PTHR11985">
    <property type="entry name" value="GLYCEROL-3-PHOSPHATE DEHYDROGENASE"/>
    <property type="match status" value="1"/>
</dbReference>
<dbReference type="Gene3D" id="3.50.50.60">
    <property type="entry name" value="FAD/NAD(P)-binding domain"/>
    <property type="match status" value="1"/>
</dbReference>
<dbReference type="Proteomes" id="UP000602745">
    <property type="component" value="Unassembled WGS sequence"/>
</dbReference>
<keyword evidence="4" id="KW-0274">FAD</keyword>
<evidence type="ECO:0000256" key="2">
    <source>
        <dbReference type="ARBA" id="ARBA00007330"/>
    </source>
</evidence>
<dbReference type="InterPro" id="IPR036188">
    <property type="entry name" value="FAD/NAD-bd_sf"/>
</dbReference>
<dbReference type="InterPro" id="IPR006076">
    <property type="entry name" value="FAD-dep_OxRdtase"/>
</dbReference>
<dbReference type="InterPro" id="IPR038299">
    <property type="entry name" value="DAO_C_sf"/>
</dbReference>
<sequence>MRPGLDVINDRLFDIAIVGAGINGAAAARTAAAAGYSVALLDKGDYGSGSSSRSSRLLHCGLRYLAPGGPLSNFVRHPGRFLDVLKTARRSMAVRSDFVRTQPQSVQPIRMHYPVYADGPYAPWQIDVAFGLLRSLGDDGVSLNYRRMTAAEAQGKIPFAKWLRDQPLLKSIASYTEYQFDWPERVVLDMAFDAERAGAVIRNYTAVTAFERQGDQWELRVSDITTGETATFRARSLLNVAGVWVDEVNARSGRPVGRKVTGTKGSHIVFALPPECRGHGLAGMSRGGRPFYCMPWRDLHFFGPTETLYEGDLDDVHVTADEVEFILSEAIHLFPGLSLRREDIVSTWAGIRPLTYDPALPMGHRSRRIHDLGQDDLPDAFALTNGSLGAHRATGQDLLDAVSAHVPQPPAPAEAMQDSADRITRTADWRSHLARIAETEHVVTLDDLLSRRLGLLWERRQGLPEAEEIAQTAGALLGWGENRVQAEVADYRATVQRLYGVPEA</sequence>
<comment type="cofactor">
    <cofactor evidence="1">
        <name>FAD</name>
        <dbReference type="ChEBI" id="CHEBI:57692"/>
    </cofactor>
</comment>